<keyword evidence="2" id="KW-1185">Reference proteome</keyword>
<evidence type="ECO:0008006" key="3">
    <source>
        <dbReference type="Google" id="ProtNLM"/>
    </source>
</evidence>
<organism evidence="1 2">
    <name type="scientific">Mucor circinelloides f. circinelloides (strain 1006PhL)</name>
    <name type="common">Mucormycosis agent</name>
    <name type="synonym">Calyptromyces circinelloides</name>
    <dbReference type="NCBI Taxonomy" id="1220926"/>
    <lineage>
        <taxon>Eukaryota</taxon>
        <taxon>Fungi</taxon>
        <taxon>Fungi incertae sedis</taxon>
        <taxon>Mucoromycota</taxon>
        <taxon>Mucoromycotina</taxon>
        <taxon>Mucoromycetes</taxon>
        <taxon>Mucorales</taxon>
        <taxon>Mucorineae</taxon>
        <taxon>Mucoraceae</taxon>
        <taxon>Mucor</taxon>
    </lineage>
</organism>
<gene>
    <name evidence="1" type="ORF">HMPREF1544_11626</name>
</gene>
<dbReference type="EMBL" id="KE124158">
    <property type="protein sequence ID" value="EPB81634.1"/>
    <property type="molecule type" value="Genomic_DNA"/>
</dbReference>
<accession>S2IWF3</accession>
<dbReference type="InParanoid" id="S2IWF3"/>
<evidence type="ECO:0000313" key="2">
    <source>
        <dbReference type="Proteomes" id="UP000014254"/>
    </source>
</evidence>
<dbReference type="VEuPathDB" id="FungiDB:HMPREF1544_11626"/>
<protein>
    <recommendedName>
        <fullName evidence="3">Reverse transcriptase domain-containing protein</fullName>
    </recommendedName>
</protein>
<dbReference type="STRING" id="1220926.S2IWF3"/>
<name>S2IWF3_MUCC1</name>
<proteinExistence type="predicted"/>
<dbReference type="OMA" id="IDMNAVH"/>
<dbReference type="Proteomes" id="UP000014254">
    <property type="component" value="Unassembled WGS sequence"/>
</dbReference>
<dbReference type="OrthoDB" id="5598377at2759"/>
<sequence length="135" mass="14425">MLDAAATYYGTLYTLDAIDMNAVHGLLDAIPLSARLSTTASQSSMLEPIIFEDLCEALSSAPTTSSPGMDGLPYQLLHLIFTNPACPEIALGTFNNALARSDLPPSWLESCVVLLPKKGPPPRTLAKLASHHIFD</sequence>
<reference evidence="2" key="1">
    <citation type="submission" date="2013-05" db="EMBL/GenBank/DDBJ databases">
        <title>The Genome sequence of Mucor circinelloides f. circinelloides 1006PhL.</title>
        <authorList>
            <consortium name="The Broad Institute Genomics Platform"/>
            <person name="Cuomo C."/>
            <person name="Earl A."/>
            <person name="Findley K."/>
            <person name="Lee S.C."/>
            <person name="Walker B."/>
            <person name="Young S."/>
            <person name="Zeng Q."/>
            <person name="Gargeya S."/>
            <person name="Fitzgerald M."/>
            <person name="Haas B."/>
            <person name="Abouelleil A."/>
            <person name="Allen A.W."/>
            <person name="Alvarado L."/>
            <person name="Arachchi H.M."/>
            <person name="Berlin A.M."/>
            <person name="Chapman S.B."/>
            <person name="Gainer-Dewar J."/>
            <person name="Goldberg J."/>
            <person name="Griggs A."/>
            <person name="Gujja S."/>
            <person name="Hansen M."/>
            <person name="Howarth C."/>
            <person name="Imamovic A."/>
            <person name="Ireland A."/>
            <person name="Larimer J."/>
            <person name="McCowan C."/>
            <person name="Murphy C."/>
            <person name="Pearson M."/>
            <person name="Poon T.W."/>
            <person name="Priest M."/>
            <person name="Roberts A."/>
            <person name="Saif S."/>
            <person name="Shea T."/>
            <person name="Sisk P."/>
            <person name="Sykes S."/>
            <person name="Wortman J."/>
            <person name="Nusbaum C."/>
            <person name="Birren B."/>
        </authorList>
    </citation>
    <scope>NUCLEOTIDE SEQUENCE [LARGE SCALE GENOMIC DNA]</scope>
    <source>
        <strain evidence="2">1006PhL</strain>
    </source>
</reference>
<evidence type="ECO:0000313" key="1">
    <source>
        <dbReference type="EMBL" id="EPB81634.1"/>
    </source>
</evidence>
<dbReference type="AlphaFoldDB" id="S2IWF3"/>